<dbReference type="SUPFAM" id="SSF56399">
    <property type="entry name" value="ADP-ribosylation"/>
    <property type="match status" value="1"/>
</dbReference>
<protein>
    <submittedName>
        <fullName evidence="10">Probable inactive poly [ADP-ribose] polymerase SRO5</fullName>
    </submittedName>
</protein>
<feature type="domain" description="RST" evidence="8">
    <location>
        <begin position="293"/>
        <end position="364"/>
    </location>
</feature>
<evidence type="ECO:0000256" key="2">
    <source>
        <dbReference type="ARBA" id="ARBA00022473"/>
    </source>
</evidence>
<dbReference type="InterPro" id="IPR044964">
    <property type="entry name" value="RCD1/SRO1-5"/>
</dbReference>
<feature type="compositionally biased region" description="Low complexity" evidence="5">
    <location>
        <begin position="60"/>
        <end position="74"/>
    </location>
</feature>
<name>A0ABM0XCN5_CAMSA</name>
<evidence type="ECO:0000256" key="3">
    <source>
        <dbReference type="ARBA" id="ARBA00023016"/>
    </source>
</evidence>
<evidence type="ECO:0000256" key="4">
    <source>
        <dbReference type="ARBA" id="ARBA00023242"/>
    </source>
</evidence>
<evidence type="ECO:0000256" key="5">
    <source>
        <dbReference type="SAM" id="MobiDB-lite"/>
    </source>
</evidence>
<dbReference type="PANTHER" id="PTHR32263:SF12">
    <property type="entry name" value="INACTIVE POLY [ADP-RIBOSE] POLYMERASE SRO4-RELATED"/>
    <property type="match status" value="1"/>
</dbReference>
<reference evidence="9" key="1">
    <citation type="journal article" date="2014" name="Nat. Commun.">
        <title>The emerging biofuel crop Camelina sativa retains a highly undifferentiated hexaploid genome structure.</title>
        <authorList>
            <person name="Kagale S."/>
            <person name="Koh C."/>
            <person name="Nixon J."/>
            <person name="Bollina V."/>
            <person name="Clarke W.E."/>
            <person name="Tuteja R."/>
            <person name="Spillane C."/>
            <person name="Robinson S.J."/>
            <person name="Links M.G."/>
            <person name="Clarke C."/>
            <person name="Higgins E.E."/>
            <person name="Huebert T."/>
            <person name="Sharpe A.G."/>
            <person name="Parkin I.A."/>
        </authorList>
    </citation>
    <scope>NUCLEOTIDE SEQUENCE [LARGE SCALE GENOMIC DNA]</scope>
    <source>
        <strain evidence="9">cv. DH55</strain>
    </source>
</reference>
<accession>A0ABM0XCN5</accession>
<comment type="subcellular location">
    <subcellularLocation>
        <location evidence="1">Nucleus</location>
    </subcellularLocation>
</comment>
<proteinExistence type="predicted"/>
<dbReference type="Gene3D" id="3.90.228.10">
    <property type="match status" value="1"/>
</dbReference>
<reference evidence="10" key="2">
    <citation type="submission" date="2025-08" db="UniProtKB">
        <authorList>
            <consortium name="RefSeq"/>
        </authorList>
    </citation>
    <scope>IDENTIFICATION</scope>
    <source>
        <tissue evidence="10">Leaf</tissue>
    </source>
</reference>
<evidence type="ECO:0000259" key="8">
    <source>
        <dbReference type="PROSITE" id="PS51879"/>
    </source>
</evidence>
<keyword evidence="9" id="KW-1185">Reference proteome</keyword>
<keyword evidence="4" id="KW-0539">Nucleus</keyword>
<keyword evidence="6" id="KW-0732">Signal</keyword>
<sequence>MHFWIWIGAQVLLVFSLSRKQKSNFSKELEDIFLFQSMDYYVRTEVVEAGFNDDSEQEVSTISESSGSCDDSYSAVDDPRRPPSSSSFADELGLMELLEGDKAHDLIFRNCKSGLGDQCQILSVLRNGFRTVGSRAKFKTFQIFQEAVHTKHAGEDGGGGAKVKYGWCAVAKQELKTILEYGFSQPPSNDGSYGRGLYLSPDNSPLDCLKESAAESEDGMRFLLLCRVLLGKSEIVTQGSIQSCPSSPEFDSGIDDLASPKKYIVWSTHMNTHVLPEFLVCIKAPFNLTRSSKRLRSPWMAFPVLIKALSKFLSPSQILVIQKHYKDQQNRRISRSELIQRVRSITGDKLLVHIIKAFGHKVQR</sequence>
<keyword evidence="3" id="KW-0346">Stress response</keyword>
<feature type="region of interest" description="Disordered" evidence="5">
    <location>
        <begin position="60"/>
        <end position="87"/>
    </location>
</feature>
<keyword evidence="2" id="KW-0217">Developmental protein</keyword>
<dbReference type="PANTHER" id="PTHR32263">
    <property type="entry name" value="INACTIVE POLY [ADP-RIBOSE] POLYMERASE SRO4-RELATED"/>
    <property type="match status" value="1"/>
</dbReference>
<feature type="chain" id="PRO_5047277347" evidence="6">
    <location>
        <begin position="17"/>
        <end position="364"/>
    </location>
</feature>
<evidence type="ECO:0000259" key="7">
    <source>
        <dbReference type="PROSITE" id="PS51059"/>
    </source>
</evidence>
<evidence type="ECO:0000313" key="9">
    <source>
        <dbReference type="Proteomes" id="UP000694864"/>
    </source>
</evidence>
<dbReference type="RefSeq" id="XP_010483966.1">
    <property type="nucleotide sequence ID" value="XM_010485664.2"/>
</dbReference>
<gene>
    <name evidence="10" type="primary">LOC104762387</name>
</gene>
<evidence type="ECO:0000256" key="6">
    <source>
        <dbReference type="SAM" id="SignalP"/>
    </source>
</evidence>
<evidence type="ECO:0000256" key="1">
    <source>
        <dbReference type="ARBA" id="ARBA00004123"/>
    </source>
</evidence>
<dbReference type="InterPro" id="IPR012317">
    <property type="entry name" value="Poly(ADP-ribose)pol_cat_dom"/>
</dbReference>
<dbReference type="PROSITE" id="PS51879">
    <property type="entry name" value="RST"/>
    <property type="match status" value="1"/>
</dbReference>
<dbReference type="InterPro" id="IPR022003">
    <property type="entry name" value="RST"/>
</dbReference>
<dbReference type="PROSITE" id="PS51059">
    <property type="entry name" value="PARP_CATALYTIC"/>
    <property type="match status" value="1"/>
</dbReference>
<feature type="domain" description="PARP catalytic" evidence="7">
    <location>
        <begin position="82"/>
        <end position="303"/>
    </location>
</feature>
<dbReference type="Proteomes" id="UP000694864">
    <property type="component" value="Chromosome 18"/>
</dbReference>
<organism evidence="9 10">
    <name type="scientific">Camelina sativa</name>
    <name type="common">False flax</name>
    <name type="synonym">Myagrum sativum</name>
    <dbReference type="NCBI Taxonomy" id="90675"/>
    <lineage>
        <taxon>Eukaryota</taxon>
        <taxon>Viridiplantae</taxon>
        <taxon>Streptophyta</taxon>
        <taxon>Embryophyta</taxon>
        <taxon>Tracheophyta</taxon>
        <taxon>Spermatophyta</taxon>
        <taxon>Magnoliopsida</taxon>
        <taxon>eudicotyledons</taxon>
        <taxon>Gunneridae</taxon>
        <taxon>Pentapetalae</taxon>
        <taxon>rosids</taxon>
        <taxon>malvids</taxon>
        <taxon>Brassicales</taxon>
        <taxon>Brassicaceae</taxon>
        <taxon>Camelineae</taxon>
        <taxon>Camelina</taxon>
    </lineage>
</organism>
<evidence type="ECO:0000313" key="10">
    <source>
        <dbReference type="RefSeq" id="XP_010483966.1"/>
    </source>
</evidence>
<dbReference type="GeneID" id="104762387"/>
<feature type="signal peptide" evidence="6">
    <location>
        <begin position="1"/>
        <end position="16"/>
    </location>
</feature>
<dbReference type="Pfam" id="PF12174">
    <property type="entry name" value="RST"/>
    <property type="match status" value="1"/>
</dbReference>